<reference evidence="3 4" key="1">
    <citation type="journal article" date="2020" name="Cell Host Microbe">
        <title>Functional and Genomic Variation between Human-Derived Isolates of Lachnospiraceae Reveals Inter- and Intra-Species Diversity.</title>
        <authorList>
            <person name="Sorbara M.T."/>
            <person name="Littmann E.R."/>
            <person name="Fontana E."/>
            <person name="Moody T.U."/>
            <person name="Kohout C.E."/>
            <person name="Gjonbalaj M."/>
            <person name="Eaton V."/>
            <person name="Seok R."/>
            <person name="Leiner I.M."/>
            <person name="Pamer E.G."/>
        </authorList>
    </citation>
    <scope>NUCLEOTIDE SEQUENCE [LARGE SCALE GENOMIC DNA]</scope>
    <source>
        <strain evidence="2 3">MSK.17.11</strain>
        <strain evidence="1 4">MSK.17.38</strain>
    </source>
</reference>
<dbReference type="RefSeq" id="WP_173814374.1">
    <property type="nucleotide sequence ID" value="NZ_JAAITX010000002.1"/>
</dbReference>
<proteinExistence type="predicted"/>
<dbReference type="EMBL" id="JAAITX010000002">
    <property type="protein sequence ID" value="NVH57946.1"/>
    <property type="molecule type" value="Genomic_DNA"/>
</dbReference>
<evidence type="ECO:0000313" key="4">
    <source>
        <dbReference type="Proteomes" id="UP000701680"/>
    </source>
</evidence>
<keyword evidence="3" id="KW-1185">Reference proteome</keyword>
<dbReference type="InterPro" id="IPR021352">
    <property type="entry name" value="DUF2971"/>
</dbReference>
<dbReference type="AlphaFoldDB" id="A0A850HHU5"/>
<comment type="caution">
    <text evidence="2">The sequence shown here is derived from an EMBL/GenBank/DDBJ whole genome shotgun (WGS) entry which is preliminary data.</text>
</comment>
<dbReference type="Proteomes" id="UP000701680">
    <property type="component" value="Unassembled WGS sequence"/>
</dbReference>
<protein>
    <submittedName>
        <fullName evidence="2">DUF2971 domain-containing protein</fullName>
    </submittedName>
</protein>
<organism evidence="2 3">
    <name type="scientific">Dorea phocaeensis</name>
    <dbReference type="NCBI Taxonomy" id="2040291"/>
    <lineage>
        <taxon>Bacteria</taxon>
        <taxon>Bacillati</taxon>
        <taxon>Bacillota</taxon>
        <taxon>Clostridia</taxon>
        <taxon>Lachnospirales</taxon>
        <taxon>Lachnospiraceae</taxon>
        <taxon>Dorea</taxon>
    </lineage>
</organism>
<dbReference type="Pfam" id="PF11185">
    <property type="entry name" value="DUF2971"/>
    <property type="match status" value="1"/>
</dbReference>
<gene>
    <name evidence="2" type="ORF">G5A66_04630</name>
    <name evidence="1" type="ORF">G5A75_03570</name>
</gene>
<evidence type="ECO:0000313" key="3">
    <source>
        <dbReference type="Proteomes" id="UP000528555"/>
    </source>
</evidence>
<dbReference type="Proteomes" id="UP000528555">
    <property type="component" value="Unassembled WGS sequence"/>
</dbReference>
<name>A0A850HHU5_9FIRM</name>
<accession>A0A850HHU5</accession>
<evidence type="ECO:0000313" key="2">
    <source>
        <dbReference type="EMBL" id="NVH57946.1"/>
    </source>
</evidence>
<sequence>MKLSELIMSIQQLAPQLASTCCVVNGVFMTLEEVEKMGYDEFSYRSKINMPLKLYKYFPNNESIDNGGKKVNYSLFALKNNTVYMQSPNLFDDVYDSEINIDYYEYHKYRLMEYCRRCGLTVDERKTTEEIGTELLKAILESVESNEGFNHIFTVPPTSKIESISNDIFINKMKIGLAENQDIGKVVSKIISKEYQDYMEELRNTFRISCFATTPFSQLMWGKYADCHKGFCVEYTVLPDDSKYIELYNNLFPMVYCKTRPNVTKELVEWKDKDKTKEYLWDIYFHGVLRKSVDWAFQNEWRLLLPLSEKNGDNYNVEFFPITRVYLGNRMQREKRKEMIDFCNDNRISYIGVQRNPNIYEMQECGMKCEECFKYSELE</sequence>
<reference evidence="2" key="2">
    <citation type="submission" date="2020-02" db="EMBL/GenBank/DDBJ databases">
        <authorList>
            <person name="Littmann E."/>
            <person name="Sorbara M."/>
        </authorList>
    </citation>
    <scope>NUCLEOTIDE SEQUENCE</scope>
    <source>
        <strain evidence="2">MSK.17.11</strain>
        <strain evidence="1">MSK.17.38</strain>
    </source>
</reference>
<dbReference type="EMBL" id="JAAIUO010000002">
    <property type="protein sequence ID" value="NSK13967.1"/>
    <property type="molecule type" value="Genomic_DNA"/>
</dbReference>
<evidence type="ECO:0000313" key="1">
    <source>
        <dbReference type="EMBL" id="NSK13967.1"/>
    </source>
</evidence>